<sequence>MFLAFKELKKNKSKFSLILIILILIIFLVLFLAGLTKGLAAATGATLENSEANYYILDESSDKLITRSNISKEDFEIISDFIKDSTIVNLQMSNVTKEGEDKKINLTYYAIDPNNFLMPEVIEGSNELHNNEIILNSSLTEEGFKLGDILIDAATDLEFTIVGFTENQMYGHTSIGIINLDTYENLLKTATGRDEVNFQSIALKVNENDVSTLEKFVHENLDGKALYSSSDIIKNIPGRMAEQSTLIMMLAFLFVISAMILAVFFYVTTMQKIPQFGVLKALGAKMSTLSKSLIYQVAILSLIGIFIGNILTFGSASLLPASMPFVLSFKDAFMVSLLFLIISILSSLFSIKKVSKVDAVSAIGGNY</sequence>
<evidence type="ECO:0000256" key="1">
    <source>
        <dbReference type="ARBA" id="ARBA00004651"/>
    </source>
</evidence>
<evidence type="ECO:0000256" key="10">
    <source>
        <dbReference type="ARBA" id="ARBA00024973"/>
    </source>
</evidence>
<keyword evidence="8 11" id="KW-1133">Transmembrane helix</keyword>
<protein>
    <recommendedName>
        <fullName evidence="4">Putative hemin transport system permease protein HrtB</fullName>
    </recommendedName>
</protein>
<dbReference type="Proteomes" id="UP000264883">
    <property type="component" value="Chromosome"/>
</dbReference>
<gene>
    <name evidence="14" type="ORF">BEN51_07350</name>
</gene>
<dbReference type="PANTHER" id="PTHR43738">
    <property type="entry name" value="ABC TRANSPORTER, MEMBRANE PROTEIN"/>
    <property type="match status" value="1"/>
</dbReference>
<feature type="transmembrane region" description="Helical" evidence="11">
    <location>
        <begin position="332"/>
        <end position="351"/>
    </location>
</feature>
<dbReference type="KEGG" id="cia:BEN51_07350"/>
<comment type="subunit">
    <text evidence="3">The complex is composed of two ATP-binding proteins (HrtA), two transmembrane proteins (HrtB) and a solute-binding protein.</text>
</comment>
<evidence type="ECO:0000256" key="5">
    <source>
        <dbReference type="ARBA" id="ARBA00022448"/>
    </source>
</evidence>
<reference evidence="14 15" key="1">
    <citation type="submission" date="2016-08" db="EMBL/GenBank/DDBJ databases">
        <title>Complete Genome Sequence Of The Indigo Reducing Clostridium isatidis DSM15098.</title>
        <authorList>
            <person name="Little G.T."/>
            <person name="Minton N.P."/>
        </authorList>
    </citation>
    <scope>NUCLEOTIDE SEQUENCE [LARGE SCALE GENOMIC DNA]</scope>
    <source>
        <strain evidence="14 15">DSM 15098</strain>
    </source>
</reference>
<evidence type="ECO:0000256" key="2">
    <source>
        <dbReference type="ARBA" id="ARBA00008697"/>
    </source>
</evidence>
<evidence type="ECO:0000256" key="3">
    <source>
        <dbReference type="ARBA" id="ARBA00011131"/>
    </source>
</evidence>
<comment type="similarity">
    <text evidence="2">Belongs to the ABC-4 integral membrane protein family. HrtB subfamily.</text>
</comment>
<dbReference type="InterPro" id="IPR003838">
    <property type="entry name" value="ABC3_permease_C"/>
</dbReference>
<feature type="domain" description="MacB-like periplasmic core" evidence="13">
    <location>
        <begin position="17"/>
        <end position="208"/>
    </location>
</feature>
<evidence type="ECO:0000313" key="15">
    <source>
        <dbReference type="Proteomes" id="UP000264883"/>
    </source>
</evidence>
<evidence type="ECO:0000313" key="14">
    <source>
        <dbReference type="EMBL" id="ASW43303.1"/>
    </source>
</evidence>
<dbReference type="Pfam" id="PF02687">
    <property type="entry name" value="FtsX"/>
    <property type="match status" value="1"/>
</dbReference>
<evidence type="ECO:0000259" key="12">
    <source>
        <dbReference type="Pfam" id="PF02687"/>
    </source>
</evidence>
<evidence type="ECO:0000256" key="7">
    <source>
        <dbReference type="ARBA" id="ARBA00022692"/>
    </source>
</evidence>
<keyword evidence="9 11" id="KW-0472">Membrane</keyword>
<evidence type="ECO:0000256" key="9">
    <source>
        <dbReference type="ARBA" id="ARBA00023136"/>
    </source>
</evidence>
<name>A0A343JCP5_9CLOT</name>
<evidence type="ECO:0000256" key="4">
    <source>
        <dbReference type="ARBA" id="ARBA00016962"/>
    </source>
</evidence>
<evidence type="ECO:0000256" key="11">
    <source>
        <dbReference type="SAM" id="Phobius"/>
    </source>
</evidence>
<feature type="domain" description="ABC3 transporter permease C-terminal" evidence="12">
    <location>
        <begin position="247"/>
        <end position="357"/>
    </location>
</feature>
<dbReference type="PANTHER" id="PTHR43738:SF1">
    <property type="entry name" value="HEMIN TRANSPORT SYSTEM PERMEASE PROTEIN HRTB-RELATED"/>
    <property type="match status" value="1"/>
</dbReference>
<dbReference type="Pfam" id="PF12704">
    <property type="entry name" value="MacB_PCD"/>
    <property type="match status" value="1"/>
</dbReference>
<keyword evidence="5" id="KW-0813">Transport</keyword>
<evidence type="ECO:0000256" key="8">
    <source>
        <dbReference type="ARBA" id="ARBA00022989"/>
    </source>
</evidence>
<feature type="transmembrane region" description="Helical" evidence="11">
    <location>
        <begin position="246"/>
        <end position="267"/>
    </location>
</feature>
<keyword evidence="7 11" id="KW-0812">Transmembrane</keyword>
<dbReference type="InterPro" id="IPR051125">
    <property type="entry name" value="ABC-4/HrtB_transporter"/>
</dbReference>
<comment type="subcellular location">
    <subcellularLocation>
        <location evidence="1">Cell membrane</location>
        <topology evidence="1">Multi-pass membrane protein</topology>
    </subcellularLocation>
</comment>
<dbReference type="EMBL" id="CP016786">
    <property type="protein sequence ID" value="ASW43303.1"/>
    <property type="molecule type" value="Genomic_DNA"/>
</dbReference>
<keyword evidence="15" id="KW-1185">Reference proteome</keyword>
<dbReference type="OrthoDB" id="384327at2"/>
<organism evidence="14 15">
    <name type="scientific">Clostridium isatidis</name>
    <dbReference type="NCBI Taxonomy" id="182773"/>
    <lineage>
        <taxon>Bacteria</taxon>
        <taxon>Bacillati</taxon>
        <taxon>Bacillota</taxon>
        <taxon>Clostridia</taxon>
        <taxon>Eubacteriales</taxon>
        <taxon>Clostridiaceae</taxon>
        <taxon>Clostridium</taxon>
    </lineage>
</organism>
<proteinExistence type="inferred from homology"/>
<keyword evidence="6" id="KW-1003">Cell membrane</keyword>
<dbReference type="AlphaFoldDB" id="A0A343JCP5"/>
<dbReference type="GO" id="GO:0005886">
    <property type="term" value="C:plasma membrane"/>
    <property type="evidence" value="ECO:0007669"/>
    <property type="project" value="UniProtKB-SubCell"/>
</dbReference>
<feature type="transmembrane region" description="Helical" evidence="11">
    <location>
        <begin position="293"/>
        <end position="312"/>
    </location>
</feature>
<dbReference type="RefSeq" id="WP_119865439.1">
    <property type="nucleotide sequence ID" value="NZ_CP016786.1"/>
</dbReference>
<dbReference type="InterPro" id="IPR025857">
    <property type="entry name" value="MacB_PCD"/>
</dbReference>
<comment type="function">
    <text evidence="10">Part of the ABC transporter complex hrt involved in hemin import. Responsible for the translocation of the substrate across the membrane.</text>
</comment>
<evidence type="ECO:0000259" key="13">
    <source>
        <dbReference type="Pfam" id="PF12704"/>
    </source>
</evidence>
<evidence type="ECO:0000256" key="6">
    <source>
        <dbReference type="ARBA" id="ARBA00022475"/>
    </source>
</evidence>
<accession>A0A343JCP5</accession>